<reference evidence="3 4" key="1">
    <citation type="journal article" date="2019" name="Int. J. Syst. Evol. Microbiol.">
        <title>The Global Catalogue of Microorganisms (GCM) 10K type strain sequencing project: providing services to taxonomists for standard genome sequencing and annotation.</title>
        <authorList>
            <consortium name="The Broad Institute Genomics Platform"/>
            <consortium name="The Broad Institute Genome Sequencing Center for Infectious Disease"/>
            <person name="Wu L."/>
            <person name="Ma J."/>
        </authorList>
    </citation>
    <scope>NUCLEOTIDE SEQUENCE [LARGE SCALE GENOMIC DNA]</scope>
    <source>
        <strain evidence="3 4">JCM 3325</strain>
    </source>
</reference>
<name>A0ABN3J5W2_9ACTN</name>
<dbReference type="EMBL" id="BAAARW010000012">
    <property type="protein sequence ID" value="GAA2422849.1"/>
    <property type="molecule type" value="Genomic_DNA"/>
</dbReference>
<feature type="transmembrane region" description="Helical" evidence="1">
    <location>
        <begin position="276"/>
        <end position="298"/>
    </location>
</feature>
<comment type="caution">
    <text evidence="3">The sequence shown here is derived from an EMBL/GenBank/DDBJ whole genome shotgun (WGS) entry which is preliminary data.</text>
</comment>
<organism evidence="3 4">
    <name type="scientific">Actinomadura vinacea</name>
    <dbReference type="NCBI Taxonomy" id="115336"/>
    <lineage>
        <taxon>Bacteria</taxon>
        <taxon>Bacillati</taxon>
        <taxon>Actinomycetota</taxon>
        <taxon>Actinomycetes</taxon>
        <taxon>Streptosporangiales</taxon>
        <taxon>Thermomonosporaceae</taxon>
        <taxon>Actinomadura</taxon>
    </lineage>
</organism>
<dbReference type="Pfam" id="PF09972">
    <property type="entry name" value="DUF2207"/>
    <property type="match status" value="1"/>
</dbReference>
<evidence type="ECO:0000256" key="1">
    <source>
        <dbReference type="SAM" id="Phobius"/>
    </source>
</evidence>
<keyword evidence="1" id="KW-1133">Transmembrane helix</keyword>
<accession>A0ABN3J5W2</accession>
<feature type="transmembrane region" description="Helical" evidence="1">
    <location>
        <begin position="310"/>
        <end position="328"/>
    </location>
</feature>
<sequence length="379" mass="39698">MRNGSLRRDGCGIGDTMPDVRGRIRGLAVAVGVSALVTAGPALPARSSSAPAPVPEAAPGREALPVRESAVPGLRPVESIPAYDVVMAIGRDGVLRVRETITYDFDRGGEHGIERYVPYRRGDRLYEVRDVRTSSSTGAPARARTLRLLNDVRITIGGGGRRVTGRQAYVLEYAVAGLFTPHGNRVELAWDAIGRSWDVPIGEVAVRVQAPVPLRKVSCHAGGTLAATRCLRDRDGPYAIGFTQRGLRPREGVLVQVRLPAGAVDDPPPRYARPRWAGTWAGTAVLGVALGAAALVAGRAAGGGPPPRRRAGRILVTGGALAVLADVADDVVPGGPWAFSLGDLSVTGLALASVGTGSVLVHRAMNREPAPTVPLEDYS</sequence>
<proteinExistence type="predicted"/>
<feature type="domain" description="DUF2207" evidence="2">
    <location>
        <begin position="79"/>
        <end position="219"/>
    </location>
</feature>
<dbReference type="Proteomes" id="UP001501231">
    <property type="component" value="Unassembled WGS sequence"/>
</dbReference>
<evidence type="ECO:0000259" key="2">
    <source>
        <dbReference type="Pfam" id="PF09972"/>
    </source>
</evidence>
<feature type="transmembrane region" description="Helical" evidence="1">
    <location>
        <begin position="340"/>
        <end position="361"/>
    </location>
</feature>
<protein>
    <recommendedName>
        <fullName evidence="2">DUF2207 domain-containing protein</fullName>
    </recommendedName>
</protein>
<dbReference type="InterPro" id="IPR018702">
    <property type="entry name" value="DUF2207"/>
</dbReference>
<keyword evidence="1" id="KW-0812">Transmembrane</keyword>
<keyword evidence="4" id="KW-1185">Reference proteome</keyword>
<gene>
    <name evidence="3" type="ORF">GCM10010191_38340</name>
</gene>
<evidence type="ECO:0000313" key="4">
    <source>
        <dbReference type="Proteomes" id="UP001501231"/>
    </source>
</evidence>
<keyword evidence="1" id="KW-0472">Membrane</keyword>
<evidence type="ECO:0000313" key="3">
    <source>
        <dbReference type="EMBL" id="GAA2422849.1"/>
    </source>
</evidence>